<sequence length="89" mass="10213">MGVLFLHAAVIAINEAIDHQVPADTLMAMKNPNAMLINLDDQLESIYQDTLYRAKQDKMENAKNRVGQFFFQTIYLHALQFCIAVSHFR</sequence>
<dbReference type="GO" id="GO:0007173">
    <property type="term" value="P:epidermal growth factor receptor signaling pathway"/>
    <property type="evidence" value="ECO:0007669"/>
    <property type="project" value="TreeGrafter"/>
</dbReference>
<dbReference type="PANTHER" id="PTHR14149:SF15">
    <property type="entry name" value="RAS GTPASE-ACTIVATING-LIKE PROTEIN IQGAP1"/>
    <property type="match status" value="1"/>
</dbReference>
<dbReference type="Ensembl" id="ENSACUT00000005355.1">
    <property type="protein sequence ID" value="ENSACUP00000005023.1"/>
    <property type="gene ID" value="ENSACUG00000003434.1"/>
</dbReference>
<protein>
    <submittedName>
        <fullName evidence="1">Uncharacterized protein</fullName>
    </submittedName>
</protein>
<organism evidence="1 2">
    <name type="scientific">Athene cunicularia</name>
    <name type="common">Burrowing owl</name>
    <name type="synonym">Speotyto cunicularia</name>
    <dbReference type="NCBI Taxonomy" id="194338"/>
    <lineage>
        <taxon>Eukaryota</taxon>
        <taxon>Metazoa</taxon>
        <taxon>Chordata</taxon>
        <taxon>Craniata</taxon>
        <taxon>Vertebrata</taxon>
        <taxon>Euteleostomi</taxon>
        <taxon>Archelosauria</taxon>
        <taxon>Archosauria</taxon>
        <taxon>Dinosauria</taxon>
        <taxon>Saurischia</taxon>
        <taxon>Theropoda</taxon>
        <taxon>Coelurosauria</taxon>
        <taxon>Aves</taxon>
        <taxon>Neognathae</taxon>
        <taxon>Neoaves</taxon>
        <taxon>Telluraves</taxon>
        <taxon>Strigiformes</taxon>
        <taxon>Strigidae</taxon>
        <taxon>Athene</taxon>
    </lineage>
</organism>
<proteinExistence type="predicted"/>
<keyword evidence="2" id="KW-1185">Reference proteome</keyword>
<accession>A0A663M037</accession>
<evidence type="ECO:0000313" key="2">
    <source>
        <dbReference type="Proteomes" id="UP000472269"/>
    </source>
</evidence>
<name>A0A663M037_ATHCN</name>
<reference evidence="1" key="2">
    <citation type="submission" date="2025-09" db="UniProtKB">
        <authorList>
            <consortium name="Ensembl"/>
        </authorList>
    </citation>
    <scope>IDENTIFICATION</scope>
</reference>
<dbReference type="GO" id="GO:0005634">
    <property type="term" value="C:nucleus"/>
    <property type="evidence" value="ECO:0007669"/>
    <property type="project" value="TreeGrafter"/>
</dbReference>
<dbReference type="AlphaFoldDB" id="A0A663M037"/>
<dbReference type="PANTHER" id="PTHR14149">
    <property type="entry name" value="RAS GTPASE-ACTIVATING PROTEIN WITH IQ MOTIF"/>
    <property type="match status" value="1"/>
</dbReference>
<dbReference type="GO" id="GO:0005096">
    <property type="term" value="F:GTPase activator activity"/>
    <property type="evidence" value="ECO:0007669"/>
    <property type="project" value="TreeGrafter"/>
</dbReference>
<dbReference type="GO" id="GO:1903479">
    <property type="term" value="P:mitotic actomyosin contractile ring assembly actin filament organization"/>
    <property type="evidence" value="ECO:0007669"/>
    <property type="project" value="TreeGrafter"/>
</dbReference>
<reference evidence="1" key="1">
    <citation type="submission" date="2025-08" db="UniProtKB">
        <authorList>
            <consortium name="Ensembl"/>
        </authorList>
    </citation>
    <scope>IDENTIFICATION</scope>
</reference>
<dbReference type="GO" id="GO:0005516">
    <property type="term" value="F:calmodulin binding"/>
    <property type="evidence" value="ECO:0007669"/>
    <property type="project" value="TreeGrafter"/>
</dbReference>
<dbReference type="GO" id="GO:0005938">
    <property type="term" value="C:cell cortex"/>
    <property type="evidence" value="ECO:0007669"/>
    <property type="project" value="TreeGrafter"/>
</dbReference>
<evidence type="ECO:0000313" key="1">
    <source>
        <dbReference type="Ensembl" id="ENSACUP00000005023.1"/>
    </source>
</evidence>
<dbReference type="Proteomes" id="UP000472269">
    <property type="component" value="Unplaced"/>
</dbReference>
<dbReference type="GO" id="GO:0051015">
    <property type="term" value="F:actin filament binding"/>
    <property type="evidence" value="ECO:0007669"/>
    <property type="project" value="TreeGrafter"/>
</dbReference>
<dbReference type="GO" id="GO:0010761">
    <property type="term" value="P:fibroblast migration"/>
    <property type="evidence" value="ECO:0007669"/>
    <property type="project" value="TreeGrafter"/>
</dbReference>